<dbReference type="Proteomes" id="UP000316855">
    <property type="component" value="Chromosome"/>
</dbReference>
<gene>
    <name evidence="1" type="ORF">Pan161_21440</name>
</gene>
<dbReference type="EMBL" id="CP036343">
    <property type="protein sequence ID" value="QDT90492.1"/>
    <property type="molecule type" value="Genomic_DNA"/>
</dbReference>
<keyword evidence="2" id="KW-1185">Reference proteome</keyword>
<sequence length="109" mass="12282">MKYLLLIAILITGCANEAAEMKEKTVEADSAIDLGKVDLPVPENLETDSAALEQIKAKLDCMECGIKRDDKYENKTSLRYFVDCDTIKYVVTYDPEKKEVLESELVETN</sequence>
<accession>A0A517VBV1</accession>
<dbReference type="KEGG" id="gax:Pan161_21440"/>
<dbReference type="OrthoDB" id="278338at2"/>
<evidence type="ECO:0000313" key="2">
    <source>
        <dbReference type="Proteomes" id="UP000316855"/>
    </source>
</evidence>
<evidence type="ECO:0000313" key="1">
    <source>
        <dbReference type="EMBL" id="QDT90492.1"/>
    </source>
</evidence>
<name>A0A517VBV1_9PLAN</name>
<reference evidence="1 2" key="1">
    <citation type="submission" date="2019-02" db="EMBL/GenBank/DDBJ databases">
        <title>Deep-cultivation of Planctomycetes and their phenomic and genomic characterization uncovers novel biology.</title>
        <authorList>
            <person name="Wiegand S."/>
            <person name="Jogler M."/>
            <person name="Boedeker C."/>
            <person name="Pinto D."/>
            <person name="Vollmers J."/>
            <person name="Rivas-Marin E."/>
            <person name="Kohn T."/>
            <person name="Peeters S.H."/>
            <person name="Heuer A."/>
            <person name="Rast P."/>
            <person name="Oberbeckmann S."/>
            <person name="Bunk B."/>
            <person name="Jeske O."/>
            <person name="Meyerdierks A."/>
            <person name="Storesund J.E."/>
            <person name="Kallscheuer N."/>
            <person name="Luecker S."/>
            <person name="Lage O.M."/>
            <person name="Pohl T."/>
            <person name="Merkel B.J."/>
            <person name="Hornburger P."/>
            <person name="Mueller R.-W."/>
            <person name="Bruemmer F."/>
            <person name="Labrenz M."/>
            <person name="Spormann A.M."/>
            <person name="Op den Camp H."/>
            <person name="Overmann J."/>
            <person name="Amann R."/>
            <person name="Jetten M.S.M."/>
            <person name="Mascher T."/>
            <person name="Medema M.H."/>
            <person name="Devos D.P."/>
            <person name="Kaster A.-K."/>
            <person name="Ovreas L."/>
            <person name="Rohde M."/>
            <person name="Galperin M.Y."/>
            <person name="Jogler C."/>
        </authorList>
    </citation>
    <scope>NUCLEOTIDE SEQUENCE [LARGE SCALE GENOMIC DNA]</scope>
    <source>
        <strain evidence="1 2">Pan161</strain>
    </source>
</reference>
<dbReference type="AlphaFoldDB" id="A0A517VBV1"/>
<dbReference type="RefSeq" id="WP_145226470.1">
    <property type="nucleotide sequence ID" value="NZ_CP036343.1"/>
</dbReference>
<organism evidence="1 2">
    <name type="scientific">Gimesia algae</name>
    <dbReference type="NCBI Taxonomy" id="2527971"/>
    <lineage>
        <taxon>Bacteria</taxon>
        <taxon>Pseudomonadati</taxon>
        <taxon>Planctomycetota</taxon>
        <taxon>Planctomycetia</taxon>
        <taxon>Planctomycetales</taxon>
        <taxon>Planctomycetaceae</taxon>
        <taxon>Gimesia</taxon>
    </lineage>
</organism>
<proteinExistence type="predicted"/>
<protein>
    <submittedName>
        <fullName evidence="1">Uncharacterized protein</fullName>
    </submittedName>
</protein>